<evidence type="ECO:0000313" key="1">
    <source>
        <dbReference type="EMBL" id="KRX31495.1"/>
    </source>
</evidence>
<proteinExistence type="predicted"/>
<comment type="caution">
    <text evidence="1">The sequence shown here is derived from an EMBL/GenBank/DDBJ whole genome shotgun (WGS) entry which is preliminary data.</text>
</comment>
<organism evidence="1 2">
    <name type="scientific">Trichinella murrelli</name>
    <dbReference type="NCBI Taxonomy" id="144512"/>
    <lineage>
        <taxon>Eukaryota</taxon>
        <taxon>Metazoa</taxon>
        <taxon>Ecdysozoa</taxon>
        <taxon>Nematoda</taxon>
        <taxon>Enoplea</taxon>
        <taxon>Dorylaimia</taxon>
        <taxon>Trichinellida</taxon>
        <taxon>Trichinellidae</taxon>
        <taxon>Trichinella</taxon>
    </lineage>
</organism>
<sequence>MAQPVCTLIVYIMFGLYSNSSLSSISNLRKPAFTATCAVSVFYANWAANEVRRMNNGAFNAMTDEEEQ</sequence>
<evidence type="ECO:0000313" key="2">
    <source>
        <dbReference type="Proteomes" id="UP000055048"/>
    </source>
</evidence>
<reference evidence="1 2" key="1">
    <citation type="submission" date="2015-01" db="EMBL/GenBank/DDBJ databases">
        <title>Evolution of Trichinella species and genotypes.</title>
        <authorList>
            <person name="Korhonen P.K."/>
            <person name="Edoardo P."/>
            <person name="Giuseppe L.R."/>
            <person name="Gasser R.B."/>
        </authorList>
    </citation>
    <scope>NUCLEOTIDE SEQUENCE [LARGE SCALE GENOMIC DNA]</scope>
    <source>
        <strain evidence="1">ISS417</strain>
    </source>
</reference>
<keyword evidence="2" id="KW-1185">Reference proteome</keyword>
<dbReference type="AlphaFoldDB" id="A0A0V0SYS3"/>
<dbReference type="Proteomes" id="UP000055048">
    <property type="component" value="Unassembled WGS sequence"/>
</dbReference>
<dbReference type="EMBL" id="JYDJ01001737">
    <property type="protein sequence ID" value="KRX31495.1"/>
    <property type="molecule type" value="Genomic_DNA"/>
</dbReference>
<gene>
    <name evidence="1" type="ORF">T05_2672</name>
</gene>
<protein>
    <submittedName>
        <fullName evidence="1">Uncharacterized protein</fullName>
    </submittedName>
</protein>
<accession>A0A0V0SYS3</accession>
<name>A0A0V0SYS3_9BILA</name>